<reference evidence="1 2" key="1">
    <citation type="journal article" date="2021" name="Nat. Plants">
        <title>The Taxus genome provides insights into paclitaxel biosynthesis.</title>
        <authorList>
            <person name="Xiong X."/>
            <person name="Gou J."/>
            <person name="Liao Q."/>
            <person name="Li Y."/>
            <person name="Zhou Q."/>
            <person name="Bi G."/>
            <person name="Li C."/>
            <person name="Du R."/>
            <person name="Wang X."/>
            <person name="Sun T."/>
            <person name="Guo L."/>
            <person name="Liang H."/>
            <person name="Lu P."/>
            <person name="Wu Y."/>
            <person name="Zhang Z."/>
            <person name="Ro D.K."/>
            <person name="Shang Y."/>
            <person name="Huang S."/>
            <person name="Yan J."/>
        </authorList>
    </citation>
    <scope>NUCLEOTIDE SEQUENCE [LARGE SCALE GENOMIC DNA]</scope>
    <source>
        <strain evidence="1">Ta-2019</strain>
    </source>
</reference>
<keyword evidence="2" id="KW-1185">Reference proteome</keyword>
<feature type="non-terminal residue" evidence="1">
    <location>
        <position position="1"/>
    </location>
</feature>
<dbReference type="Proteomes" id="UP000824469">
    <property type="component" value="Unassembled WGS sequence"/>
</dbReference>
<evidence type="ECO:0000313" key="1">
    <source>
        <dbReference type="EMBL" id="KAH9320505.1"/>
    </source>
</evidence>
<dbReference type="AlphaFoldDB" id="A0AA38GF11"/>
<sequence>NDFAFPQPAPRSSDSFTWVQPMINNRKRKTQYQIEVPGLDAGVDILGITPPPKKAKITSHLVSDSKVQKFLEIAKPKGGKSEKEVSISNLETPRILFGESTPEGE</sequence>
<feature type="non-terminal residue" evidence="1">
    <location>
        <position position="105"/>
    </location>
</feature>
<name>A0AA38GF11_TAXCH</name>
<gene>
    <name evidence="1" type="ORF">KI387_015144</name>
</gene>
<dbReference type="EMBL" id="JAHRHJ020000003">
    <property type="protein sequence ID" value="KAH9320505.1"/>
    <property type="molecule type" value="Genomic_DNA"/>
</dbReference>
<evidence type="ECO:0000313" key="2">
    <source>
        <dbReference type="Proteomes" id="UP000824469"/>
    </source>
</evidence>
<protein>
    <submittedName>
        <fullName evidence="1">Uncharacterized protein</fullName>
    </submittedName>
</protein>
<comment type="caution">
    <text evidence="1">The sequence shown here is derived from an EMBL/GenBank/DDBJ whole genome shotgun (WGS) entry which is preliminary data.</text>
</comment>
<proteinExistence type="predicted"/>
<organism evidence="1 2">
    <name type="scientific">Taxus chinensis</name>
    <name type="common">Chinese yew</name>
    <name type="synonym">Taxus wallichiana var. chinensis</name>
    <dbReference type="NCBI Taxonomy" id="29808"/>
    <lineage>
        <taxon>Eukaryota</taxon>
        <taxon>Viridiplantae</taxon>
        <taxon>Streptophyta</taxon>
        <taxon>Embryophyta</taxon>
        <taxon>Tracheophyta</taxon>
        <taxon>Spermatophyta</taxon>
        <taxon>Pinopsida</taxon>
        <taxon>Pinidae</taxon>
        <taxon>Conifers II</taxon>
        <taxon>Cupressales</taxon>
        <taxon>Taxaceae</taxon>
        <taxon>Taxus</taxon>
    </lineage>
</organism>
<accession>A0AA38GF11</accession>